<evidence type="ECO:0000313" key="2">
    <source>
        <dbReference type="EMBL" id="OGF62388.1"/>
    </source>
</evidence>
<evidence type="ECO:0000313" key="3">
    <source>
        <dbReference type="Proteomes" id="UP000178943"/>
    </source>
</evidence>
<dbReference type="SMART" id="SM00507">
    <property type="entry name" value="HNHc"/>
    <property type="match status" value="1"/>
</dbReference>
<feature type="domain" description="HNH nuclease" evidence="1">
    <location>
        <begin position="73"/>
        <end position="126"/>
    </location>
</feature>
<sequence length="173" mass="20218">MHIDKRKVLVLNNSYEPINICSWKKAIIMIIKGNATSLEDTDIIINSPSTKLLLPSVLRLAHYVPVPKIRNKLNKSYVLLRDSFICQYCGKKLKESEITLDHIIPRSRGGRNNWQNLATACPECNSKKGDKLPEEAGFRLKKDPRRYQPFSMLYQLQFCVYLDERWKKYLFLD</sequence>
<organism evidence="2 3">
    <name type="scientific">Candidatus Fischerbacteria bacterium RBG_13_37_8</name>
    <dbReference type="NCBI Taxonomy" id="1817863"/>
    <lineage>
        <taxon>Bacteria</taxon>
        <taxon>Candidatus Fischeribacteriota</taxon>
    </lineage>
</organism>
<reference evidence="2 3" key="1">
    <citation type="journal article" date="2016" name="Nat. Commun.">
        <title>Thousands of microbial genomes shed light on interconnected biogeochemical processes in an aquifer system.</title>
        <authorList>
            <person name="Anantharaman K."/>
            <person name="Brown C.T."/>
            <person name="Hug L.A."/>
            <person name="Sharon I."/>
            <person name="Castelle C.J."/>
            <person name="Probst A.J."/>
            <person name="Thomas B.C."/>
            <person name="Singh A."/>
            <person name="Wilkins M.J."/>
            <person name="Karaoz U."/>
            <person name="Brodie E.L."/>
            <person name="Williams K.H."/>
            <person name="Hubbard S.S."/>
            <person name="Banfield J.F."/>
        </authorList>
    </citation>
    <scope>NUCLEOTIDE SEQUENCE [LARGE SCALE GENOMIC DNA]</scope>
</reference>
<dbReference type="Proteomes" id="UP000178943">
    <property type="component" value="Unassembled WGS sequence"/>
</dbReference>
<dbReference type="STRING" id="1817863.A2Y62_17215"/>
<comment type="caution">
    <text evidence="2">The sequence shown here is derived from an EMBL/GenBank/DDBJ whole genome shotgun (WGS) entry which is preliminary data.</text>
</comment>
<protein>
    <recommendedName>
        <fullName evidence="1">HNH nuclease domain-containing protein</fullName>
    </recommendedName>
</protein>
<dbReference type="InterPro" id="IPR052892">
    <property type="entry name" value="NA-targeting_endonuclease"/>
</dbReference>
<dbReference type="PANTHER" id="PTHR33877">
    <property type="entry name" value="SLL1193 PROTEIN"/>
    <property type="match status" value="1"/>
</dbReference>
<name>A0A1F5VGK6_9BACT</name>
<dbReference type="InterPro" id="IPR029471">
    <property type="entry name" value="HNH_5"/>
</dbReference>
<dbReference type="PANTHER" id="PTHR33877:SF2">
    <property type="entry name" value="OS07G0170200 PROTEIN"/>
    <property type="match status" value="1"/>
</dbReference>
<dbReference type="InterPro" id="IPR003615">
    <property type="entry name" value="HNH_nuc"/>
</dbReference>
<proteinExistence type="predicted"/>
<accession>A0A1F5VGK6</accession>
<evidence type="ECO:0000259" key="1">
    <source>
        <dbReference type="SMART" id="SM00507"/>
    </source>
</evidence>
<dbReference type="CDD" id="cd00085">
    <property type="entry name" value="HNHc"/>
    <property type="match status" value="1"/>
</dbReference>
<dbReference type="AlphaFoldDB" id="A0A1F5VGK6"/>
<dbReference type="Gene3D" id="1.10.30.50">
    <property type="match status" value="1"/>
</dbReference>
<dbReference type="EMBL" id="MFGW01000180">
    <property type="protein sequence ID" value="OGF62388.1"/>
    <property type="molecule type" value="Genomic_DNA"/>
</dbReference>
<gene>
    <name evidence="2" type="ORF">A2Y62_17215</name>
</gene>
<dbReference type="Pfam" id="PF14279">
    <property type="entry name" value="HNH_5"/>
    <property type="match status" value="1"/>
</dbReference>